<feature type="transmembrane region" description="Helical" evidence="1">
    <location>
        <begin position="12"/>
        <end position="31"/>
    </location>
</feature>
<evidence type="ECO:0000256" key="1">
    <source>
        <dbReference type="SAM" id="Phobius"/>
    </source>
</evidence>
<reference evidence="4 5" key="1">
    <citation type="submission" date="2018-05" db="EMBL/GenBank/DDBJ databases">
        <title>A metagenomic window into the 2 km-deep terrestrial subsurface aquifer revealed taxonomically and functionally diverse microbial community comprising novel uncultured bacterial lineages.</title>
        <authorList>
            <person name="Kadnikov V.V."/>
            <person name="Mardanov A.V."/>
            <person name="Beletsky A.V."/>
            <person name="Banks D."/>
            <person name="Pimenov N.V."/>
            <person name="Frank Y.A."/>
            <person name="Karnachuk O.V."/>
            <person name="Ravin N.V."/>
        </authorList>
    </citation>
    <scope>NUCLEOTIDE SEQUENCE [LARGE SCALE GENOMIC DNA]</scope>
    <source>
        <strain evidence="4">BY5</strain>
    </source>
</reference>
<dbReference type="Pfam" id="PF01590">
    <property type="entry name" value="GAF"/>
    <property type="match status" value="1"/>
</dbReference>
<dbReference type="PANTHER" id="PTHR45138">
    <property type="entry name" value="REGULATORY COMPONENTS OF SENSORY TRANSDUCTION SYSTEM"/>
    <property type="match status" value="1"/>
</dbReference>
<dbReference type="Gene3D" id="3.30.450.40">
    <property type="match status" value="1"/>
</dbReference>
<dbReference type="SUPFAM" id="SSF55073">
    <property type="entry name" value="Nucleotide cyclase"/>
    <property type="match status" value="1"/>
</dbReference>
<gene>
    <name evidence="4" type="ORF">OZSIB_2595</name>
</gene>
<dbReference type="InterPro" id="IPR050469">
    <property type="entry name" value="Diguanylate_Cyclase"/>
</dbReference>
<evidence type="ECO:0000259" key="3">
    <source>
        <dbReference type="PROSITE" id="PS50887"/>
    </source>
</evidence>
<dbReference type="CDD" id="cd01949">
    <property type="entry name" value="GGDEF"/>
    <property type="match status" value="1"/>
</dbReference>
<dbReference type="InterPro" id="IPR043128">
    <property type="entry name" value="Rev_trsase/Diguanyl_cyclase"/>
</dbReference>
<dbReference type="InterPro" id="IPR000160">
    <property type="entry name" value="GGDEF_dom"/>
</dbReference>
<feature type="transmembrane region" description="Helical" evidence="1">
    <location>
        <begin position="43"/>
        <end position="65"/>
    </location>
</feature>
<dbReference type="EMBL" id="QOQW01000032">
    <property type="protein sequence ID" value="RCK77826.1"/>
    <property type="molecule type" value="Genomic_DNA"/>
</dbReference>
<dbReference type="Pfam" id="PF00990">
    <property type="entry name" value="GGDEF"/>
    <property type="match status" value="1"/>
</dbReference>
<dbReference type="Gene3D" id="3.30.70.270">
    <property type="match status" value="1"/>
</dbReference>
<dbReference type="AlphaFoldDB" id="A0A367ZIC7"/>
<organism evidence="4 5">
    <name type="scientific">Candidatus Ozemobacter sibiricus</name>
    <dbReference type="NCBI Taxonomy" id="2268124"/>
    <lineage>
        <taxon>Bacteria</taxon>
        <taxon>Candidatus Ozemobacteria</taxon>
        <taxon>Candidatus Ozemobacterales</taxon>
        <taxon>Candidatus Ozemobacteraceae</taxon>
        <taxon>Candidatus Ozemobacter</taxon>
    </lineage>
</organism>
<dbReference type="Proteomes" id="UP000252355">
    <property type="component" value="Unassembled WGS sequence"/>
</dbReference>
<sequence>MEFFRNASITRRIVLTNLVMIALPVGIFWYIRAMELGVTFPVFVFLGFVFMGIGLVTSFMVAASITRPLERVRRRIEGFVQKKVANPVKDHGNDEIADLAEELNGLFGQFNSEINAVLKRQKMKAEEIAKTETAKSDLEQQLALSRSCLQVAQRLNTTFDFQTNLKTILDEAVRTMGVQWASILLINRDTLELTVACMRGVEQSLLDDLAEDQYPALKLKPHEGLAGQVIKNALPLIANKGHKDPRFKSFTEFMAREEKVASLLCAPIKGSDGTVLGVVNFVNRLNPPVFRNEDIPYAEDVCLLVALVIERNRLYRNLFCDETTGLTSHNVWRNYFEEEAARSVRYAQPLSVVVLDLDRFKEIIEQTAAEFVQKIGAEIGRAIQESLRETDLASKVQDRFYLLLPNTDAAGAVFLVGRLKERIEKIKLEYHERTWELTASAGIAAFPEPSPDARLLVHQALKALDQAKAEGRNRVVIHTRAPTGPRLK</sequence>
<feature type="domain" description="HAMP" evidence="2">
    <location>
        <begin position="63"/>
        <end position="115"/>
    </location>
</feature>
<evidence type="ECO:0000259" key="2">
    <source>
        <dbReference type="PROSITE" id="PS50885"/>
    </source>
</evidence>
<comment type="caution">
    <text evidence="4">The sequence shown here is derived from an EMBL/GenBank/DDBJ whole genome shotgun (WGS) entry which is preliminary data.</text>
</comment>
<keyword evidence="1" id="KW-0472">Membrane</keyword>
<dbReference type="GO" id="GO:0016020">
    <property type="term" value="C:membrane"/>
    <property type="evidence" value="ECO:0007669"/>
    <property type="project" value="InterPro"/>
</dbReference>
<dbReference type="Gene3D" id="6.10.340.10">
    <property type="match status" value="1"/>
</dbReference>
<dbReference type="InterPro" id="IPR029787">
    <property type="entry name" value="Nucleotide_cyclase"/>
</dbReference>
<dbReference type="SMART" id="SM00065">
    <property type="entry name" value="GAF"/>
    <property type="match status" value="1"/>
</dbReference>
<dbReference type="SMART" id="SM00267">
    <property type="entry name" value="GGDEF"/>
    <property type="match status" value="1"/>
</dbReference>
<dbReference type="InterPro" id="IPR003660">
    <property type="entry name" value="HAMP_dom"/>
</dbReference>
<evidence type="ECO:0000313" key="4">
    <source>
        <dbReference type="EMBL" id="RCK77826.1"/>
    </source>
</evidence>
<evidence type="ECO:0000313" key="5">
    <source>
        <dbReference type="Proteomes" id="UP000252355"/>
    </source>
</evidence>
<proteinExistence type="predicted"/>
<dbReference type="SUPFAM" id="SSF55781">
    <property type="entry name" value="GAF domain-like"/>
    <property type="match status" value="1"/>
</dbReference>
<name>A0A367ZIC7_9BACT</name>
<dbReference type="GO" id="GO:0007165">
    <property type="term" value="P:signal transduction"/>
    <property type="evidence" value="ECO:0007669"/>
    <property type="project" value="InterPro"/>
</dbReference>
<dbReference type="PROSITE" id="PS50885">
    <property type="entry name" value="HAMP"/>
    <property type="match status" value="1"/>
</dbReference>
<dbReference type="PROSITE" id="PS50887">
    <property type="entry name" value="GGDEF"/>
    <property type="match status" value="1"/>
</dbReference>
<dbReference type="InterPro" id="IPR029016">
    <property type="entry name" value="GAF-like_dom_sf"/>
</dbReference>
<protein>
    <submittedName>
        <fullName evidence="4">Diguanylate cyclase (GGDEF domain) with PAS/PAC sensor</fullName>
    </submittedName>
</protein>
<dbReference type="PANTHER" id="PTHR45138:SF9">
    <property type="entry name" value="DIGUANYLATE CYCLASE DGCM-RELATED"/>
    <property type="match status" value="1"/>
</dbReference>
<dbReference type="NCBIfam" id="TIGR00254">
    <property type="entry name" value="GGDEF"/>
    <property type="match status" value="1"/>
</dbReference>
<dbReference type="InterPro" id="IPR003018">
    <property type="entry name" value="GAF"/>
</dbReference>
<accession>A0A367ZIC7</accession>
<keyword evidence="1" id="KW-1133">Transmembrane helix</keyword>
<feature type="domain" description="GGDEF" evidence="3">
    <location>
        <begin position="348"/>
        <end position="480"/>
    </location>
</feature>
<keyword evidence="1" id="KW-0812">Transmembrane</keyword>
<dbReference type="GO" id="GO:0052621">
    <property type="term" value="F:diguanylate cyclase activity"/>
    <property type="evidence" value="ECO:0007669"/>
    <property type="project" value="TreeGrafter"/>
</dbReference>